<evidence type="ECO:0000313" key="2">
    <source>
        <dbReference type="Proteomes" id="UP000615593"/>
    </source>
</evidence>
<dbReference type="Proteomes" id="UP000615593">
    <property type="component" value="Unassembled WGS sequence"/>
</dbReference>
<dbReference type="RefSeq" id="WP_027885626.1">
    <property type="nucleotide sequence ID" value="NZ_BMWY01000004.1"/>
</dbReference>
<organism evidence="1 2">
    <name type="scientific">Mesonia mobilis</name>
    <dbReference type="NCBI Taxonomy" id="369791"/>
    <lineage>
        <taxon>Bacteria</taxon>
        <taxon>Pseudomonadati</taxon>
        <taxon>Bacteroidota</taxon>
        <taxon>Flavobacteriia</taxon>
        <taxon>Flavobacteriales</taxon>
        <taxon>Flavobacteriaceae</taxon>
        <taxon>Mesonia</taxon>
    </lineage>
</organism>
<dbReference type="SUPFAM" id="SSF55729">
    <property type="entry name" value="Acyl-CoA N-acyltransferases (Nat)"/>
    <property type="match status" value="1"/>
</dbReference>
<gene>
    <name evidence="1" type="ORF">GCM10008088_18090</name>
</gene>
<dbReference type="Pfam" id="PF13527">
    <property type="entry name" value="Acetyltransf_9"/>
    <property type="match status" value="1"/>
</dbReference>
<proteinExistence type="predicted"/>
<dbReference type="InterPro" id="IPR016181">
    <property type="entry name" value="Acyl_CoA_acyltransferase"/>
</dbReference>
<comment type="caution">
    <text evidence="1">The sequence shown here is derived from an EMBL/GenBank/DDBJ whole genome shotgun (WGS) entry which is preliminary data.</text>
</comment>
<keyword evidence="2" id="KW-1185">Reference proteome</keyword>
<protein>
    <recommendedName>
        <fullName evidence="3">N-acetyltransferase domain-containing protein</fullName>
    </recommendedName>
</protein>
<reference evidence="2" key="1">
    <citation type="journal article" date="2019" name="Int. J. Syst. Evol. Microbiol.">
        <title>The Global Catalogue of Microorganisms (GCM) 10K type strain sequencing project: providing services to taxonomists for standard genome sequencing and annotation.</title>
        <authorList>
            <consortium name="The Broad Institute Genomics Platform"/>
            <consortium name="The Broad Institute Genome Sequencing Center for Infectious Disease"/>
            <person name="Wu L."/>
            <person name="Ma J."/>
        </authorList>
    </citation>
    <scope>NUCLEOTIDE SEQUENCE [LARGE SCALE GENOMIC DNA]</scope>
    <source>
        <strain evidence="2">KCTC 12708</strain>
    </source>
</reference>
<accession>A0ABQ3BU65</accession>
<name>A0ABQ3BU65_9FLAO</name>
<dbReference type="GeneID" id="94369473"/>
<evidence type="ECO:0008006" key="3">
    <source>
        <dbReference type="Google" id="ProtNLM"/>
    </source>
</evidence>
<evidence type="ECO:0000313" key="1">
    <source>
        <dbReference type="EMBL" id="GGZ56864.1"/>
    </source>
</evidence>
<dbReference type="EMBL" id="BMWY01000004">
    <property type="protein sequence ID" value="GGZ56864.1"/>
    <property type="molecule type" value="Genomic_DNA"/>
</dbReference>
<sequence length="348" mass="40529">MKTFDIKNISYKTLPYFQACFNSNGSKKSINKVEWQFLENPINKQFVNIAIDTKKDKTAAIYAISPLKFKLNNRLLLGSQSLDTMTDKNYRGQGLFINLANSVYKKAQEGNVKLVYGFPNGNSIYGFKKKLKWQVLDPVPFLIKPLKTKYFTKRFPFLTLIPNLSLSFSKFKPSKAYKLDFKNEFPMEVNNIWKIFSKDILVAVNRDKEYLDWRYITKPNEVYKILHCFSNTGEYLGFIVYTIKGKHGGKIGYIMELIYDLSNPFAAKQLLGKAISEIKQQNADCILSWCLEHSPNYKIFKGKNFFKMPEKLRPIELHFGARAFDEKLNDLVLNRKNWYLSYSDSDTV</sequence>
<dbReference type="Gene3D" id="3.40.630.30">
    <property type="match status" value="1"/>
</dbReference>